<keyword evidence="3" id="KW-1185">Reference proteome</keyword>
<evidence type="ECO:0000313" key="3">
    <source>
        <dbReference type="Proteomes" id="UP001216139"/>
    </source>
</evidence>
<dbReference type="RefSeq" id="WP_273629479.1">
    <property type="nucleotide sequence ID" value="NZ_CP117167.1"/>
</dbReference>
<evidence type="ECO:0000313" key="2">
    <source>
        <dbReference type="EMBL" id="WCT11294.1"/>
    </source>
</evidence>
<accession>A0ABY7T4A8</accession>
<dbReference type="Proteomes" id="UP001216139">
    <property type="component" value="Chromosome"/>
</dbReference>
<gene>
    <name evidence="2" type="ORF">PQO05_21375</name>
</gene>
<keyword evidence="2" id="KW-0131">Cell cycle</keyword>
<evidence type="ECO:0000256" key="1">
    <source>
        <dbReference type="SAM" id="MobiDB-lite"/>
    </source>
</evidence>
<dbReference type="EMBL" id="CP117167">
    <property type="protein sequence ID" value="WCT11294.1"/>
    <property type="molecule type" value="Genomic_DNA"/>
</dbReference>
<proteinExistence type="predicted"/>
<dbReference type="GO" id="GO:0051301">
    <property type="term" value="P:cell division"/>
    <property type="evidence" value="ECO:0007669"/>
    <property type="project" value="UniProtKB-KW"/>
</dbReference>
<keyword evidence="2" id="KW-0132">Cell division</keyword>
<organism evidence="2 3">
    <name type="scientific">Mucilaginibacter jinjuensis</name>
    <dbReference type="NCBI Taxonomy" id="1176721"/>
    <lineage>
        <taxon>Bacteria</taxon>
        <taxon>Pseudomonadati</taxon>
        <taxon>Bacteroidota</taxon>
        <taxon>Sphingobacteriia</taxon>
        <taxon>Sphingobacteriales</taxon>
        <taxon>Sphingobacteriaceae</taxon>
        <taxon>Mucilaginibacter</taxon>
    </lineage>
</organism>
<name>A0ABY7T4A8_9SPHI</name>
<sequence>MFKKKIWKPILIGLAWAASLSGVVVLMSFINVKKEAVVCKDVKVYIPGNQYFIDKEEIDNILHLNSTNTLIGRRIAGINMHDLENKLKANAFIETAQVYADMDGVIRVEVTQRTPILRMMTQFDKDFYVDEHGLKVPLSNNFTARVLAANGFIEEPFGNKIDTLHTDMAKQVFKTAAFISKDTLWNAQIAQIYVNQQHEMELIPRVGNDRILLGNADSLQTKFANLLAFYKQAIPRVGWEAYKLINIKYANQVIGVKKDSTNKDGSVKPASAVKPDSLQNKIQDTSHIKN</sequence>
<reference evidence="2 3" key="1">
    <citation type="submission" date="2023-02" db="EMBL/GenBank/DDBJ databases">
        <title>Genome sequence of Mucilaginibacter jinjuensis strain KACC 16571.</title>
        <authorList>
            <person name="Kim S."/>
            <person name="Heo J."/>
            <person name="Kwon S.-W."/>
        </authorList>
    </citation>
    <scope>NUCLEOTIDE SEQUENCE [LARGE SCALE GENOMIC DNA]</scope>
    <source>
        <strain evidence="2 3">KACC 16571</strain>
    </source>
</reference>
<feature type="region of interest" description="Disordered" evidence="1">
    <location>
        <begin position="260"/>
        <end position="290"/>
    </location>
</feature>
<protein>
    <submittedName>
        <fullName evidence="2">Cell division protein FtsQ</fullName>
    </submittedName>
</protein>